<proteinExistence type="predicted"/>
<feature type="non-terminal residue" evidence="2">
    <location>
        <position position="1"/>
    </location>
</feature>
<feature type="compositionally biased region" description="Basic and acidic residues" evidence="1">
    <location>
        <begin position="1"/>
        <end position="14"/>
    </location>
</feature>
<gene>
    <name evidence="2" type="primary">zntA</name>
    <name evidence="2" type="ORF">NVV43_27990</name>
</gene>
<feature type="region of interest" description="Disordered" evidence="1">
    <location>
        <begin position="1"/>
        <end position="44"/>
    </location>
</feature>
<evidence type="ECO:0000313" key="2">
    <source>
        <dbReference type="EMBL" id="MCR6679308.1"/>
    </source>
</evidence>
<evidence type="ECO:0000256" key="1">
    <source>
        <dbReference type="SAM" id="MobiDB-lite"/>
    </source>
</evidence>
<organism evidence="2 3">
    <name type="scientific">Escherichia marmotae</name>
    <dbReference type="NCBI Taxonomy" id="1499973"/>
    <lineage>
        <taxon>Bacteria</taxon>
        <taxon>Pseudomonadati</taxon>
        <taxon>Pseudomonadota</taxon>
        <taxon>Gammaproteobacteria</taxon>
        <taxon>Enterobacterales</taxon>
        <taxon>Enterobacteriaceae</taxon>
        <taxon>Escherichia</taxon>
    </lineage>
</organism>
<dbReference type="Proteomes" id="UP001206878">
    <property type="component" value="Unassembled WGS sequence"/>
</dbReference>
<sequence length="81" mass="9326">PTEKHVVDADKDIRAQVQTAEQKPPNTLREEHAAQEPKETRLKDKLPQNTHIVKMPNTWALDQINHTFTQLARIHPTMQGL</sequence>
<dbReference type="EMBL" id="JANPXH010001098">
    <property type="protein sequence ID" value="MCR6679308.1"/>
    <property type="molecule type" value="Genomic_DNA"/>
</dbReference>
<comment type="caution">
    <text evidence="2">The sequence shown here is derived from an EMBL/GenBank/DDBJ whole genome shotgun (WGS) entry which is preliminary data.</text>
</comment>
<dbReference type="AlphaFoldDB" id="A0AAW5MYH0"/>
<reference evidence="2" key="1">
    <citation type="submission" date="2022-07" db="EMBL/GenBank/DDBJ databases">
        <title>Diversity of ethanolamine utilization by human commensal Escherichia coli.</title>
        <authorList>
            <person name="Jubelin G."/>
        </authorList>
    </citation>
    <scope>NUCLEOTIDE SEQUENCE</scope>
    <source>
        <strain evidence="2">S1</strain>
    </source>
</reference>
<feature type="compositionally biased region" description="Basic and acidic residues" evidence="1">
    <location>
        <begin position="28"/>
        <end position="44"/>
    </location>
</feature>
<accession>A0AAW5MYH0</accession>
<name>A0AAW5MYH0_9ESCH</name>
<feature type="compositionally biased region" description="Polar residues" evidence="1">
    <location>
        <begin position="16"/>
        <end position="25"/>
    </location>
</feature>
<evidence type="ECO:0000313" key="3">
    <source>
        <dbReference type="Proteomes" id="UP001206878"/>
    </source>
</evidence>
<protein>
    <submittedName>
        <fullName evidence="2">Zn(II)/Cd(II)/Pb(II) translocating P-type ATPase ZntA</fullName>
    </submittedName>
</protein>